<dbReference type="Pfam" id="PF13966">
    <property type="entry name" value="zf-RVT"/>
    <property type="match status" value="1"/>
</dbReference>
<dbReference type="InterPro" id="IPR026960">
    <property type="entry name" value="RVT-Znf"/>
</dbReference>
<dbReference type="EMBL" id="JABFAE010000005">
    <property type="protein sequence ID" value="MBA0828890.1"/>
    <property type="molecule type" value="Genomic_DNA"/>
</dbReference>
<keyword evidence="3" id="KW-1185">Reference proteome</keyword>
<name>A0A7J9J389_9ROSI</name>
<feature type="non-terminal residue" evidence="2">
    <location>
        <position position="243"/>
    </location>
</feature>
<dbReference type="InterPro" id="IPR053151">
    <property type="entry name" value="RNase_H-like"/>
</dbReference>
<evidence type="ECO:0000313" key="2">
    <source>
        <dbReference type="EMBL" id="MBA0828890.1"/>
    </source>
</evidence>
<dbReference type="PANTHER" id="PTHR47723">
    <property type="entry name" value="OS05G0353850 PROTEIN"/>
    <property type="match status" value="1"/>
</dbReference>
<dbReference type="GO" id="GO:0003676">
    <property type="term" value="F:nucleic acid binding"/>
    <property type="evidence" value="ECO:0007669"/>
    <property type="project" value="InterPro"/>
</dbReference>
<dbReference type="Proteomes" id="UP000593575">
    <property type="component" value="Unassembled WGS sequence"/>
</dbReference>
<evidence type="ECO:0000313" key="3">
    <source>
        <dbReference type="Proteomes" id="UP000593575"/>
    </source>
</evidence>
<comment type="caution">
    <text evidence="2">The sequence shown here is derived from an EMBL/GenBank/DDBJ whole genome shotgun (WGS) entry which is preliminary data.</text>
</comment>
<accession>A0A7J9J389</accession>
<evidence type="ECO:0000259" key="1">
    <source>
        <dbReference type="Pfam" id="PF13966"/>
    </source>
</evidence>
<sequence length="243" mass="28445">SLSKVWPEVLNNVIWTIDDGQPVDTLRVCDVVDNAGYWDWVRLRRWLPHWILTYIATMILSSSLSVLDQFIWKWKASDKFSSKETFKNLYQVDSTNSSIQWNLVWKAKTPQRVRVFLWLIWKNRILTNGERLRRHITTDSHCLRCGCGVEMSLHAVETREMLEGLCLASDKGFRKLELECDNGLLVETIIAGGAVDRRITTLRLLHSMLIRPWEVRVRHIPRAQNTVAEQLIKFVSPKLMRFN</sequence>
<dbReference type="GO" id="GO:0004523">
    <property type="term" value="F:RNA-DNA hybrid ribonuclease activity"/>
    <property type="evidence" value="ECO:0007669"/>
    <property type="project" value="InterPro"/>
</dbReference>
<feature type="domain" description="Reverse transcriptase zinc-binding" evidence="1">
    <location>
        <begin position="80"/>
        <end position="156"/>
    </location>
</feature>
<dbReference type="PANTHER" id="PTHR47723:SF24">
    <property type="entry name" value="RNASE H TYPE-1 DOMAIN-CONTAINING PROTEIN"/>
    <property type="match status" value="1"/>
</dbReference>
<dbReference type="InterPro" id="IPR044730">
    <property type="entry name" value="RNase_H-like_dom_plant"/>
</dbReference>
<organism evidence="2 3">
    <name type="scientific">Gossypium armourianum</name>
    <dbReference type="NCBI Taxonomy" id="34283"/>
    <lineage>
        <taxon>Eukaryota</taxon>
        <taxon>Viridiplantae</taxon>
        <taxon>Streptophyta</taxon>
        <taxon>Embryophyta</taxon>
        <taxon>Tracheophyta</taxon>
        <taxon>Spermatophyta</taxon>
        <taxon>Magnoliopsida</taxon>
        <taxon>eudicotyledons</taxon>
        <taxon>Gunneridae</taxon>
        <taxon>Pentapetalae</taxon>
        <taxon>rosids</taxon>
        <taxon>malvids</taxon>
        <taxon>Malvales</taxon>
        <taxon>Malvaceae</taxon>
        <taxon>Malvoideae</taxon>
        <taxon>Gossypium</taxon>
    </lineage>
</organism>
<reference evidence="2 3" key="1">
    <citation type="journal article" date="2019" name="Genome Biol. Evol.">
        <title>Insights into the evolution of the New World diploid cottons (Gossypium, subgenus Houzingenia) based on genome sequencing.</title>
        <authorList>
            <person name="Grover C.E."/>
            <person name="Arick M.A. 2nd"/>
            <person name="Thrash A."/>
            <person name="Conover J.L."/>
            <person name="Sanders W.S."/>
            <person name="Peterson D.G."/>
            <person name="Frelichowski J.E."/>
            <person name="Scheffler J.A."/>
            <person name="Scheffler B.E."/>
            <person name="Wendel J.F."/>
        </authorList>
    </citation>
    <scope>NUCLEOTIDE SEQUENCE [LARGE SCALE GENOMIC DNA]</scope>
    <source>
        <strain evidence="2">6</strain>
        <tissue evidence="2">Leaf</tissue>
    </source>
</reference>
<proteinExistence type="predicted"/>
<gene>
    <name evidence="2" type="ORF">Goarm_013520</name>
</gene>
<dbReference type="CDD" id="cd06222">
    <property type="entry name" value="RNase_H_like"/>
    <property type="match status" value="1"/>
</dbReference>
<protein>
    <recommendedName>
        <fullName evidence="1">Reverse transcriptase zinc-binding domain-containing protein</fullName>
    </recommendedName>
</protein>
<dbReference type="AlphaFoldDB" id="A0A7J9J389"/>